<evidence type="ECO:0000259" key="9">
    <source>
        <dbReference type="Pfam" id="PF10406"/>
    </source>
</evidence>
<accession>A0A164ZCP1</accession>
<evidence type="ECO:0000256" key="5">
    <source>
        <dbReference type="ARBA" id="ARBA00023163"/>
    </source>
</evidence>
<dbReference type="Pfam" id="PF10406">
    <property type="entry name" value="TAF8_C"/>
    <property type="match status" value="1"/>
</dbReference>
<organism evidence="10 11">
    <name type="scientific">Xylona heveae (strain CBS 132557 / TC161)</name>
    <dbReference type="NCBI Taxonomy" id="1328760"/>
    <lineage>
        <taxon>Eukaryota</taxon>
        <taxon>Fungi</taxon>
        <taxon>Dikarya</taxon>
        <taxon>Ascomycota</taxon>
        <taxon>Pezizomycotina</taxon>
        <taxon>Xylonomycetes</taxon>
        <taxon>Xylonales</taxon>
        <taxon>Xylonaceae</taxon>
        <taxon>Xylona</taxon>
    </lineage>
</organism>
<feature type="region of interest" description="Disordered" evidence="7">
    <location>
        <begin position="1"/>
        <end position="29"/>
    </location>
</feature>
<dbReference type="EMBL" id="KV407468">
    <property type="protein sequence ID" value="KZF18939.1"/>
    <property type="molecule type" value="Genomic_DNA"/>
</dbReference>
<dbReference type="Gene3D" id="1.10.20.10">
    <property type="entry name" value="Histone, subunit A"/>
    <property type="match status" value="1"/>
</dbReference>
<dbReference type="Proteomes" id="UP000076632">
    <property type="component" value="Unassembled WGS sequence"/>
</dbReference>
<dbReference type="RefSeq" id="XP_018184494.1">
    <property type="nucleotide sequence ID" value="XM_018333563.1"/>
</dbReference>
<dbReference type="InterPro" id="IPR019473">
    <property type="entry name" value="TFIID_su8_C"/>
</dbReference>
<dbReference type="CDD" id="cd00076">
    <property type="entry name" value="HFD_SF"/>
    <property type="match status" value="1"/>
</dbReference>
<dbReference type="OMA" id="HDWIYAL"/>
<keyword evidence="6" id="KW-0539">Nucleus</keyword>
<dbReference type="STRING" id="1328760.A0A164ZCP1"/>
<evidence type="ECO:0000256" key="1">
    <source>
        <dbReference type="ARBA" id="ARBA00004123"/>
    </source>
</evidence>
<dbReference type="InParanoid" id="A0A164ZCP1"/>
<dbReference type="AlphaFoldDB" id="A0A164ZCP1"/>
<feature type="compositionally biased region" description="Low complexity" evidence="7">
    <location>
        <begin position="328"/>
        <end position="341"/>
    </location>
</feature>
<evidence type="ECO:0000256" key="7">
    <source>
        <dbReference type="SAM" id="MobiDB-lite"/>
    </source>
</evidence>
<feature type="domain" description="Transcription factor TFIID subunit 8 C-terminal" evidence="9">
    <location>
        <begin position="182"/>
        <end position="230"/>
    </location>
</feature>
<dbReference type="InterPro" id="IPR006565">
    <property type="entry name" value="BTP"/>
</dbReference>
<keyword evidence="4" id="KW-0805">Transcription regulation</keyword>
<evidence type="ECO:0000256" key="6">
    <source>
        <dbReference type="ARBA" id="ARBA00023242"/>
    </source>
</evidence>
<comment type="subcellular location">
    <subcellularLocation>
        <location evidence="1">Nucleus</location>
    </subcellularLocation>
</comment>
<dbReference type="GO" id="GO:0005669">
    <property type="term" value="C:transcription factor TFIID complex"/>
    <property type="evidence" value="ECO:0007669"/>
    <property type="project" value="InterPro"/>
</dbReference>
<protein>
    <recommendedName>
        <fullName evidence="3">Transcription initiation factor TFIID subunit 8</fullName>
    </recommendedName>
</protein>
<evidence type="ECO:0000313" key="10">
    <source>
        <dbReference type="EMBL" id="KZF18939.1"/>
    </source>
</evidence>
<dbReference type="OrthoDB" id="2193813at2759"/>
<dbReference type="InterPro" id="IPR009072">
    <property type="entry name" value="Histone-fold"/>
</dbReference>
<comment type="similarity">
    <text evidence="2">Belongs to the TAF8 family.</text>
</comment>
<dbReference type="PANTHER" id="PTHR46469">
    <property type="entry name" value="TRANSCRIPTION INITIATION FACTOR TFIID SUBUNIT 8"/>
    <property type="match status" value="1"/>
</dbReference>
<evidence type="ECO:0000313" key="11">
    <source>
        <dbReference type="Proteomes" id="UP000076632"/>
    </source>
</evidence>
<feature type="region of interest" description="Disordered" evidence="7">
    <location>
        <begin position="322"/>
        <end position="347"/>
    </location>
</feature>
<keyword evidence="5" id="KW-0804">Transcription</keyword>
<keyword evidence="11" id="KW-1185">Reference proteome</keyword>
<evidence type="ECO:0000256" key="4">
    <source>
        <dbReference type="ARBA" id="ARBA00023015"/>
    </source>
</evidence>
<evidence type="ECO:0000259" key="8">
    <source>
        <dbReference type="Pfam" id="PF07524"/>
    </source>
</evidence>
<gene>
    <name evidence="10" type="ORF">L228DRAFT_251468</name>
</gene>
<sequence>MDVEKKTEVIPLKRSSSEAQNEDFGDSTKRRRYFHHHTIQHKQTQPADAAAVPQDESVIDALLTRSIGVVLETVGFAGADSVAIESFRLEVDEYIQGFLSSVTQSMLSCRRAQPIPQDFEHALRKHNILPSFLIAHLDPPVSTEVSQPNLSVLPPVQQPDILPPTLFGEELDGAVDKSLRSYIPSHFPPFPSKHTYNSTPAFTDREKDARRIRERATEEGRLGEEALRRLVGASKGGAPKTTHDRISSARHKRHKDREDMWRKTLDLLANNNNGAAKSLDESGMNMGAWGAENSSDSFIDRPPLTADQDIVVNSERSYWRKAVAPAKSDSTNDSSSLSQSSRTKQPA</sequence>
<dbReference type="CDD" id="cd08049">
    <property type="entry name" value="TAF8"/>
    <property type="match status" value="1"/>
</dbReference>
<evidence type="ECO:0000256" key="3">
    <source>
        <dbReference type="ARBA" id="ARBA00017307"/>
    </source>
</evidence>
<dbReference type="GO" id="GO:0046982">
    <property type="term" value="F:protein heterodimerization activity"/>
    <property type="evidence" value="ECO:0007669"/>
    <property type="project" value="InterPro"/>
</dbReference>
<proteinExistence type="inferred from homology"/>
<dbReference type="GO" id="GO:0006367">
    <property type="term" value="P:transcription initiation at RNA polymerase II promoter"/>
    <property type="evidence" value="ECO:0007669"/>
    <property type="project" value="TreeGrafter"/>
</dbReference>
<reference evidence="10 11" key="1">
    <citation type="journal article" date="2016" name="Fungal Biol.">
        <title>The genome of Xylona heveae provides a window into fungal endophytism.</title>
        <authorList>
            <person name="Gazis R."/>
            <person name="Kuo A."/>
            <person name="Riley R."/>
            <person name="LaButti K."/>
            <person name="Lipzen A."/>
            <person name="Lin J."/>
            <person name="Amirebrahimi M."/>
            <person name="Hesse C.N."/>
            <person name="Spatafora J.W."/>
            <person name="Henrissat B."/>
            <person name="Hainaut M."/>
            <person name="Grigoriev I.V."/>
            <person name="Hibbett D.S."/>
        </authorList>
    </citation>
    <scope>NUCLEOTIDE SEQUENCE [LARGE SCALE GENOMIC DNA]</scope>
    <source>
        <strain evidence="10 11">TC161</strain>
    </source>
</reference>
<dbReference type="PANTHER" id="PTHR46469:SF1">
    <property type="entry name" value="TRANSCRIPTION INITIATION FACTOR TFIID SUBUNIT 8"/>
    <property type="match status" value="1"/>
</dbReference>
<dbReference type="Pfam" id="PF07524">
    <property type="entry name" value="Bromo_TP"/>
    <property type="match status" value="1"/>
</dbReference>
<evidence type="ECO:0000256" key="2">
    <source>
        <dbReference type="ARBA" id="ARBA00008767"/>
    </source>
</evidence>
<feature type="region of interest" description="Disordered" evidence="7">
    <location>
        <begin position="234"/>
        <end position="257"/>
    </location>
</feature>
<name>A0A164ZCP1_XYLHT</name>
<dbReference type="InterPro" id="IPR037818">
    <property type="entry name" value="TAF8"/>
</dbReference>
<feature type="domain" description="Bromodomain associated" evidence="8">
    <location>
        <begin position="61"/>
        <end position="127"/>
    </location>
</feature>
<dbReference type="GeneID" id="28898700"/>